<feature type="domain" description="N-acetyltransferase" evidence="1">
    <location>
        <begin position="60"/>
        <end position="213"/>
    </location>
</feature>
<dbReference type="PROSITE" id="PS51186">
    <property type="entry name" value="GNAT"/>
    <property type="match status" value="1"/>
</dbReference>
<reference evidence="2 3" key="1">
    <citation type="submission" date="2017-10" db="EMBL/GenBank/DDBJ databases">
        <title>Sequencing the genomes of 1000 actinobacteria strains.</title>
        <authorList>
            <person name="Klenk H.-P."/>
        </authorList>
    </citation>
    <scope>NUCLEOTIDE SEQUENCE [LARGE SCALE GENOMIC DNA]</scope>
    <source>
        <strain evidence="2 3">DSM 18966</strain>
    </source>
</reference>
<dbReference type="AlphaFoldDB" id="A0A2A9E6Y0"/>
<dbReference type="PANTHER" id="PTHR43441">
    <property type="entry name" value="RIBOSOMAL-PROTEIN-SERINE ACETYLTRANSFERASE"/>
    <property type="match status" value="1"/>
</dbReference>
<protein>
    <submittedName>
        <fullName evidence="2">RimJ/RimL family protein N-acetyltransferase</fullName>
    </submittedName>
</protein>
<dbReference type="GO" id="GO:1990189">
    <property type="term" value="F:protein N-terminal-serine acetyltransferase activity"/>
    <property type="evidence" value="ECO:0007669"/>
    <property type="project" value="TreeGrafter"/>
</dbReference>
<evidence type="ECO:0000313" key="2">
    <source>
        <dbReference type="EMBL" id="PFG34708.1"/>
    </source>
</evidence>
<keyword evidence="3" id="KW-1185">Reference proteome</keyword>
<dbReference type="InterPro" id="IPR016181">
    <property type="entry name" value="Acyl_CoA_acyltransferase"/>
</dbReference>
<comment type="caution">
    <text evidence="2">The sequence shown here is derived from an EMBL/GenBank/DDBJ whole genome shotgun (WGS) entry which is preliminary data.</text>
</comment>
<organism evidence="2 3">
    <name type="scientific">Sanguibacter antarcticus</name>
    <dbReference type="NCBI Taxonomy" id="372484"/>
    <lineage>
        <taxon>Bacteria</taxon>
        <taxon>Bacillati</taxon>
        <taxon>Actinomycetota</taxon>
        <taxon>Actinomycetes</taxon>
        <taxon>Micrococcales</taxon>
        <taxon>Sanguibacteraceae</taxon>
        <taxon>Sanguibacter</taxon>
    </lineage>
</organism>
<dbReference type="EMBL" id="PDJG01000001">
    <property type="protein sequence ID" value="PFG34708.1"/>
    <property type="molecule type" value="Genomic_DNA"/>
</dbReference>
<dbReference type="Gene3D" id="3.40.630.30">
    <property type="match status" value="1"/>
</dbReference>
<dbReference type="OrthoDB" id="9795188at2"/>
<sequence length="217" mass="23372">MWIPANHGGGTTGLRTPRSVGRGCGAPILLAMSALPLPDPDLSSGGVLLRRWLADEAVALHAAFADPEVLAFTWPSSAPYLVEDAQRFLEDQQRSWIAGQELQLAVVACGTGMLWGGVSLYAVDLTQRRASIGYWLTTVARGRGAATTAVRLLTGWGFDALNLARMELTCGPDNIASQRVAQRCGFRREGVLRSHMTFKSGRRDTVVHSLLAGDRAE</sequence>
<dbReference type="GO" id="GO:0008999">
    <property type="term" value="F:protein-N-terminal-alanine acetyltransferase activity"/>
    <property type="evidence" value="ECO:0007669"/>
    <property type="project" value="TreeGrafter"/>
</dbReference>
<dbReference type="PANTHER" id="PTHR43441:SF10">
    <property type="entry name" value="ACETYLTRANSFERASE"/>
    <property type="match status" value="1"/>
</dbReference>
<accession>A0A2A9E6Y0</accession>
<dbReference type="Pfam" id="PF13302">
    <property type="entry name" value="Acetyltransf_3"/>
    <property type="match status" value="1"/>
</dbReference>
<dbReference type="GO" id="GO:0005737">
    <property type="term" value="C:cytoplasm"/>
    <property type="evidence" value="ECO:0007669"/>
    <property type="project" value="TreeGrafter"/>
</dbReference>
<keyword evidence="2" id="KW-0808">Transferase</keyword>
<dbReference type="SUPFAM" id="SSF55729">
    <property type="entry name" value="Acyl-CoA N-acyltransferases (Nat)"/>
    <property type="match status" value="1"/>
</dbReference>
<evidence type="ECO:0000313" key="3">
    <source>
        <dbReference type="Proteomes" id="UP000225548"/>
    </source>
</evidence>
<dbReference type="InterPro" id="IPR000182">
    <property type="entry name" value="GNAT_dom"/>
</dbReference>
<proteinExistence type="predicted"/>
<dbReference type="Proteomes" id="UP000225548">
    <property type="component" value="Unassembled WGS sequence"/>
</dbReference>
<gene>
    <name evidence="2" type="ORF">ATL42_2628</name>
</gene>
<evidence type="ECO:0000259" key="1">
    <source>
        <dbReference type="PROSITE" id="PS51186"/>
    </source>
</evidence>
<name>A0A2A9E6Y0_9MICO</name>
<dbReference type="InterPro" id="IPR051908">
    <property type="entry name" value="Ribosomal_N-acetyltransferase"/>
</dbReference>